<dbReference type="GO" id="GO:0055085">
    <property type="term" value="P:transmembrane transport"/>
    <property type="evidence" value="ECO:0007669"/>
    <property type="project" value="InterPro"/>
</dbReference>
<accession>A0A5A7NPE3</accession>
<keyword evidence="7 8" id="KW-0472">Membrane</keyword>
<keyword evidence="5 8" id="KW-0812">Transmembrane</keyword>
<evidence type="ECO:0000256" key="2">
    <source>
        <dbReference type="ARBA" id="ARBA00010145"/>
    </source>
</evidence>
<evidence type="ECO:0000256" key="8">
    <source>
        <dbReference type="SAM" id="Phobius"/>
    </source>
</evidence>
<evidence type="ECO:0000313" key="9">
    <source>
        <dbReference type="EMBL" id="GER22416.1"/>
    </source>
</evidence>
<dbReference type="RefSeq" id="WP_149956054.1">
    <property type="nucleotide sequence ID" value="NZ_BKDJ01000003.1"/>
</dbReference>
<feature type="transmembrane region" description="Helical" evidence="8">
    <location>
        <begin position="64"/>
        <end position="88"/>
    </location>
</feature>
<evidence type="ECO:0000256" key="6">
    <source>
        <dbReference type="ARBA" id="ARBA00022989"/>
    </source>
</evidence>
<feature type="transmembrane region" description="Helical" evidence="8">
    <location>
        <begin position="295"/>
        <end position="314"/>
    </location>
</feature>
<comment type="subcellular location">
    <subcellularLocation>
        <location evidence="1">Cell membrane</location>
        <topology evidence="1">Multi-pass membrane protein</topology>
    </subcellularLocation>
</comment>
<evidence type="ECO:0000256" key="1">
    <source>
        <dbReference type="ARBA" id="ARBA00004651"/>
    </source>
</evidence>
<keyword evidence="3" id="KW-0813">Transport</keyword>
<keyword evidence="6 8" id="KW-1133">Transmembrane helix</keyword>
<feature type="transmembrane region" description="Helical" evidence="8">
    <location>
        <begin position="125"/>
        <end position="148"/>
    </location>
</feature>
<evidence type="ECO:0000256" key="4">
    <source>
        <dbReference type="ARBA" id="ARBA00022475"/>
    </source>
</evidence>
<comment type="caution">
    <text evidence="9">The sequence shown here is derived from an EMBL/GenBank/DDBJ whole genome shotgun (WGS) entry which is preliminary data.</text>
</comment>
<evidence type="ECO:0000256" key="5">
    <source>
        <dbReference type="ARBA" id="ARBA00022692"/>
    </source>
</evidence>
<dbReference type="InterPro" id="IPR038770">
    <property type="entry name" value="Na+/solute_symporter_sf"/>
</dbReference>
<dbReference type="AlphaFoldDB" id="A0A5A7NPE3"/>
<evidence type="ECO:0000313" key="10">
    <source>
        <dbReference type="Proteomes" id="UP000325307"/>
    </source>
</evidence>
<comment type="similarity">
    <text evidence="2">Belongs to the auxin efflux carrier (TC 2.A.69) family.</text>
</comment>
<reference evidence="9 10" key="1">
    <citation type="submission" date="2019-09" db="EMBL/GenBank/DDBJ databases">
        <title>Arthrobacter zafarii sp. nov., a moderately thermotolerant and halotolerant actinobacterium isolated from Cholistan desert soil of Pakistan.</title>
        <authorList>
            <person name="Amin A."/>
            <person name="Ahmed I."/>
            <person name="Khalid N."/>
            <person name="Schumann P."/>
            <person name="Busse H.J."/>
            <person name="Khan I.U."/>
            <person name="Li S."/>
            <person name="Li W.J."/>
        </authorList>
    </citation>
    <scope>NUCLEOTIDE SEQUENCE [LARGE SCALE GENOMIC DNA]</scope>
    <source>
        <strain evidence="9 10">NCCP-1664</strain>
    </source>
</reference>
<dbReference type="Pfam" id="PF03547">
    <property type="entry name" value="Mem_trans"/>
    <property type="match status" value="1"/>
</dbReference>
<feature type="transmembrane region" description="Helical" evidence="8">
    <location>
        <begin position="39"/>
        <end position="58"/>
    </location>
</feature>
<dbReference type="InterPro" id="IPR004776">
    <property type="entry name" value="Mem_transp_PIN-like"/>
</dbReference>
<dbReference type="EMBL" id="BKDJ01000003">
    <property type="protein sequence ID" value="GER22416.1"/>
    <property type="molecule type" value="Genomic_DNA"/>
</dbReference>
<name>A0A5A7NPE3_9MICC</name>
<protein>
    <submittedName>
        <fullName evidence="9">Membrane protein</fullName>
    </submittedName>
</protein>
<feature type="transmembrane region" description="Helical" evidence="8">
    <location>
        <begin position="95"/>
        <end position="119"/>
    </location>
</feature>
<dbReference type="Gene3D" id="1.20.1530.20">
    <property type="match status" value="1"/>
</dbReference>
<sequence>MEGVLLGFGVVLFIVAVGYVAAALLPGKASAMQQGLGPAVYYITNPALMLLLLAETDLGTVAGVYAPVALLTALAAGAVYALGSVVVLRRKAPHAAVGAMASSYVNAGNIGLPIALYAVGSSAPVVSVLLAQLLVVAPLYLSIFAWCSPRPAGAEAAGAVPLWRTVLRSVGNPVTLATLAGAGLSLTGWTPPEVVWTPIGMLGHASIPLLLMMFGMSMRRQRPFTQRGLLPDLVWASFVKLAVMPVAAWAVARFAFGLQGMELLGVVVMAALPTAQNVFLFSSQFRMPSTLARDVSFLSSMLSLPAVLLAVLLLG</sequence>
<dbReference type="PANTHER" id="PTHR36838:SF1">
    <property type="entry name" value="SLR1864 PROTEIN"/>
    <property type="match status" value="1"/>
</dbReference>
<gene>
    <name evidence="9" type="ORF">NCCP1664_09130</name>
</gene>
<keyword evidence="10" id="KW-1185">Reference proteome</keyword>
<dbReference type="PANTHER" id="PTHR36838">
    <property type="entry name" value="AUXIN EFFLUX CARRIER FAMILY PROTEIN"/>
    <property type="match status" value="1"/>
</dbReference>
<dbReference type="GO" id="GO:0005886">
    <property type="term" value="C:plasma membrane"/>
    <property type="evidence" value="ECO:0007669"/>
    <property type="project" value="UniProtKB-SubCell"/>
</dbReference>
<feature type="transmembrane region" description="Helical" evidence="8">
    <location>
        <begin position="195"/>
        <end position="217"/>
    </location>
</feature>
<dbReference type="Proteomes" id="UP000325307">
    <property type="component" value="Unassembled WGS sequence"/>
</dbReference>
<keyword evidence="4" id="KW-1003">Cell membrane</keyword>
<dbReference type="OrthoDB" id="5405318at2"/>
<feature type="transmembrane region" description="Helical" evidence="8">
    <location>
        <begin position="229"/>
        <end position="251"/>
    </location>
</feature>
<feature type="transmembrane region" description="Helical" evidence="8">
    <location>
        <begin position="6"/>
        <end position="27"/>
    </location>
</feature>
<feature type="transmembrane region" description="Helical" evidence="8">
    <location>
        <begin position="263"/>
        <end position="283"/>
    </location>
</feature>
<proteinExistence type="inferred from homology"/>
<organism evidence="9 10">
    <name type="scientific">Zafaria cholistanensis</name>
    <dbReference type="NCBI Taxonomy" id="1682741"/>
    <lineage>
        <taxon>Bacteria</taxon>
        <taxon>Bacillati</taxon>
        <taxon>Actinomycetota</taxon>
        <taxon>Actinomycetes</taxon>
        <taxon>Micrococcales</taxon>
        <taxon>Micrococcaceae</taxon>
        <taxon>Zafaria</taxon>
    </lineage>
</organism>
<evidence type="ECO:0000256" key="3">
    <source>
        <dbReference type="ARBA" id="ARBA00022448"/>
    </source>
</evidence>
<evidence type="ECO:0000256" key="7">
    <source>
        <dbReference type="ARBA" id="ARBA00023136"/>
    </source>
</evidence>